<organism evidence="2">
    <name type="scientific">Oryza glumipatula</name>
    <dbReference type="NCBI Taxonomy" id="40148"/>
    <lineage>
        <taxon>Eukaryota</taxon>
        <taxon>Viridiplantae</taxon>
        <taxon>Streptophyta</taxon>
        <taxon>Embryophyta</taxon>
        <taxon>Tracheophyta</taxon>
        <taxon>Spermatophyta</taxon>
        <taxon>Magnoliopsida</taxon>
        <taxon>Liliopsida</taxon>
        <taxon>Poales</taxon>
        <taxon>Poaceae</taxon>
        <taxon>BOP clade</taxon>
        <taxon>Oryzoideae</taxon>
        <taxon>Oryzeae</taxon>
        <taxon>Oryzinae</taxon>
        <taxon>Oryza</taxon>
    </lineage>
</organism>
<sequence>MASSASRRRRRHRDHGKRTRRGGCRSSSSSADLSLPRAPPLSGNPNPSPSSTTSTTSGRRVGGLGRKEAEARDWAELPMDAILAVFHKHDHIGILMGAGAAPRRVEPELWRRI</sequence>
<evidence type="ECO:0000313" key="3">
    <source>
        <dbReference type="Proteomes" id="UP000026961"/>
    </source>
</evidence>
<proteinExistence type="predicted"/>
<feature type="compositionally biased region" description="Basic residues" evidence="1">
    <location>
        <begin position="1"/>
        <end position="23"/>
    </location>
</feature>
<protein>
    <recommendedName>
        <fullName evidence="4">F-box domain-containing protein</fullName>
    </recommendedName>
</protein>
<name>A0A0E0ARU7_9ORYZ</name>
<feature type="compositionally biased region" description="Low complexity" evidence="1">
    <location>
        <begin position="25"/>
        <end position="59"/>
    </location>
</feature>
<evidence type="ECO:0000313" key="2">
    <source>
        <dbReference type="EnsemblPlants" id="OGLUM08G05750.1"/>
    </source>
</evidence>
<dbReference type="AlphaFoldDB" id="A0A0E0ARU7"/>
<dbReference type="EnsemblPlants" id="OGLUM08G05750.1">
    <property type="protein sequence ID" value="OGLUM08G05750.1"/>
    <property type="gene ID" value="OGLUM08G05750"/>
</dbReference>
<dbReference type="Proteomes" id="UP000026961">
    <property type="component" value="Chromosome 8"/>
</dbReference>
<dbReference type="Gramene" id="OGLUM08G05750.1">
    <property type="protein sequence ID" value="OGLUM08G05750.1"/>
    <property type="gene ID" value="OGLUM08G05750"/>
</dbReference>
<dbReference type="HOGENOM" id="CLU_2137398_0_0_1"/>
<feature type="region of interest" description="Disordered" evidence="1">
    <location>
        <begin position="1"/>
        <end position="67"/>
    </location>
</feature>
<evidence type="ECO:0000256" key="1">
    <source>
        <dbReference type="SAM" id="MobiDB-lite"/>
    </source>
</evidence>
<accession>A0A0E0ARU7</accession>
<reference evidence="2" key="1">
    <citation type="submission" date="2015-04" db="UniProtKB">
        <authorList>
            <consortium name="EnsemblPlants"/>
        </authorList>
    </citation>
    <scope>IDENTIFICATION</scope>
</reference>
<evidence type="ECO:0008006" key="4">
    <source>
        <dbReference type="Google" id="ProtNLM"/>
    </source>
</evidence>
<keyword evidence="3" id="KW-1185">Reference proteome</keyword>
<reference evidence="2" key="2">
    <citation type="submission" date="2018-05" db="EMBL/GenBank/DDBJ databases">
        <title>OgluRS3 (Oryza glumaepatula Reference Sequence Version 3).</title>
        <authorList>
            <person name="Zhang J."/>
            <person name="Kudrna D."/>
            <person name="Lee S."/>
            <person name="Talag J."/>
            <person name="Welchert J."/>
            <person name="Wing R.A."/>
        </authorList>
    </citation>
    <scope>NUCLEOTIDE SEQUENCE [LARGE SCALE GENOMIC DNA]</scope>
</reference>